<comment type="caution">
    <text evidence="3">The sequence shown here is derived from an EMBL/GenBank/DDBJ whole genome shotgun (WGS) entry which is preliminary data.</text>
</comment>
<name>A0A9Q2W467_9MICO</name>
<feature type="transmembrane region" description="Helical" evidence="2">
    <location>
        <begin position="109"/>
        <end position="130"/>
    </location>
</feature>
<feature type="compositionally biased region" description="Basic and acidic residues" evidence="1">
    <location>
        <begin position="17"/>
        <end position="26"/>
    </location>
</feature>
<sequence length="191" mass="20266">MPRTRRPSRPGRGPRGGRPDPRDLPLEHVRDRMSSYIYGNITVLAVAIAVDPEQIHHGAAVATVLATAVLTYLAHVLAHLVAHGLGDDGEGSAAERAARRESVATIVRNANPIATSGLIPAVLYAAAWIGWLPAEWAQIAATVILVVRIGLVGVFMQRFSGKQPTFLGLWGGIVLAAVAFVIGLVKVVLTH</sequence>
<dbReference type="Proteomes" id="UP000709437">
    <property type="component" value="Unassembled WGS sequence"/>
</dbReference>
<dbReference type="GeneID" id="99622386"/>
<keyword evidence="2" id="KW-0472">Membrane</keyword>
<dbReference type="RefSeq" id="WP_139179626.1">
    <property type="nucleotide sequence ID" value="NZ_JAHEWX010000004.1"/>
</dbReference>
<dbReference type="EMBL" id="JAHEWX010000004">
    <property type="protein sequence ID" value="MBT1541201.1"/>
    <property type="molecule type" value="Genomic_DNA"/>
</dbReference>
<protein>
    <submittedName>
        <fullName evidence="3">Uncharacterized protein</fullName>
    </submittedName>
</protein>
<keyword evidence="2" id="KW-0812">Transmembrane</keyword>
<evidence type="ECO:0000256" key="2">
    <source>
        <dbReference type="SAM" id="Phobius"/>
    </source>
</evidence>
<evidence type="ECO:0000256" key="1">
    <source>
        <dbReference type="SAM" id="MobiDB-lite"/>
    </source>
</evidence>
<feature type="transmembrane region" description="Helical" evidence="2">
    <location>
        <begin position="136"/>
        <end position="155"/>
    </location>
</feature>
<dbReference type="AlphaFoldDB" id="A0A9Q2W467"/>
<organism evidence="3 4">
    <name type="scientific">Curtobacterium flaccumfaciens pv. flaccumfaciens</name>
    <dbReference type="NCBI Taxonomy" id="138532"/>
    <lineage>
        <taxon>Bacteria</taxon>
        <taxon>Bacillati</taxon>
        <taxon>Actinomycetota</taxon>
        <taxon>Actinomycetes</taxon>
        <taxon>Micrococcales</taxon>
        <taxon>Microbacteriaceae</taxon>
        <taxon>Curtobacterium</taxon>
    </lineage>
</organism>
<proteinExistence type="predicted"/>
<reference evidence="3" key="1">
    <citation type="submission" date="2021-05" db="EMBL/GenBank/DDBJ databases">
        <title>Whole genome sequence of Curtobacterium flaccumfaciens pv. flaccumfaciens strain CFBP 3417.</title>
        <authorList>
            <person name="Osdaghi E."/>
            <person name="Taghouti G."/>
            <person name="Portier P."/>
            <person name="Fazliarab A."/>
            <person name="Taghavi S.M."/>
            <person name="Briand M."/>
            <person name="Le-Saux M."/>
            <person name="Jacques M.-A."/>
        </authorList>
    </citation>
    <scope>NUCLEOTIDE SEQUENCE</scope>
    <source>
        <strain evidence="3">CFBP 3417</strain>
    </source>
</reference>
<feature type="region of interest" description="Disordered" evidence="1">
    <location>
        <begin position="1"/>
        <end position="26"/>
    </location>
</feature>
<evidence type="ECO:0000313" key="3">
    <source>
        <dbReference type="EMBL" id="MBT1541201.1"/>
    </source>
</evidence>
<accession>A0A9Q2W467</accession>
<keyword evidence="2" id="KW-1133">Transmembrane helix</keyword>
<evidence type="ECO:0000313" key="4">
    <source>
        <dbReference type="Proteomes" id="UP000709437"/>
    </source>
</evidence>
<feature type="transmembrane region" description="Helical" evidence="2">
    <location>
        <begin position="167"/>
        <end position="189"/>
    </location>
</feature>
<gene>
    <name evidence="3" type="ORF">KK103_05450</name>
</gene>